<reference evidence="2 3" key="1">
    <citation type="submission" date="2017-09" db="EMBL/GenBank/DDBJ databases">
        <authorList>
            <person name="Ehlers B."/>
            <person name="Leendertz F.H."/>
        </authorList>
    </citation>
    <scope>NUCLEOTIDE SEQUENCE [LARGE SCALE GENOMIC DNA]</scope>
    <source>
        <strain evidence="2 3">CGMCC 4.6857</strain>
    </source>
</reference>
<keyword evidence="1" id="KW-1133">Transmembrane helix</keyword>
<keyword evidence="1" id="KW-0812">Transmembrane</keyword>
<proteinExistence type="predicted"/>
<evidence type="ECO:0000313" key="2">
    <source>
        <dbReference type="EMBL" id="SNY51715.1"/>
    </source>
</evidence>
<keyword evidence="1" id="KW-0472">Membrane</keyword>
<dbReference type="RefSeq" id="WP_097322689.1">
    <property type="nucleotide sequence ID" value="NZ_OBDY01000012.1"/>
</dbReference>
<name>A0A285IUK8_9ACTN</name>
<evidence type="ECO:0000256" key="1">
    <source>
        <dbReference type="SAM" id="Phobius"/>
    </source>
</evidence>
<feature type="transmembrane region" description="Helical" evidence="1">
    <location>
        <begin position="57"/>
        <end position="83"/>
    </location>
</feature>
<dbReference type="EMBL" id="OBDY01000012">
    <property type="protein sequence ID" value="SNY51715.1"/>
    <property type="molecule type" value="Genomic_DNA"/>
</dbReference>
<evidence type="ECO:0000313" key="3">
    <source>
        <dbReference type="Proteomes" id="UP000219612"/>
    </source>
</evidence>
<evidence type="ECO:0008006" key="4">
    <source>
        <dbReference type="Google" id="ProtNLM"/>
    </source>
</evidence>
<dbReference type="OrthoDB" id="3384393at2"/>
<keyword evidence="3" id="KW-1185">Reference proteome</keyword>
<sequence length="190" mass="20829">MTTPYPVVKRIPDDQPFVVRPHLAKRLGLAGASSVFIWLFTLCLFGLAGLGEDDVNWGALVAVPVVIGILYFLLVGGIVWLVASGGPVLAAGPAGLWIKTRPTRGQAVWLPWEHIGLISRRRWFLEKMLVVHPRDPRLNDRLGSFTAVDASQLNLFFGSGLTATLTFADKKEAEILRAVAYFANQRVPLA</sequence>
<feature type="transmembrane region" description="Helical" evidence="1">
    <location>
        <begin position="27"/>
        <end position="51"/>
    </location>
</feature>
<protein>
    <recommendedName>
        <fullName evidence="4">PH domain-containing protein</fullName>
    </recommendedName>
</protein>
<dbReference type="AlphaFoldDB" id="A0A285IUK8"/>
<accession>A0A285IUK8</accession>
<gene>
    <name evidence="2" type="ORF">SAMN05421748_11270</name>
</gene>
<dbReference type="Proteomes" id="UP000219612">
    <property type="component" value="Unassembled WGS sequence"/>
</dbReference>
<organism evidence="2 3">
    <name type="scientific">Paractinoplanes atraurantiacus</name>
    <dbReference type="NCBI Taxonomy" id="1036182"/>
    <lineage>
        <taxon>Bacteria</taxon>
        <taxon>Bacillati</taxon>
        <taxon>Actinomycetota</taxon>
        <taxon>Actinomycetes</taxon>
        <taxon>Micromonosporales</taxon>
        <taxon>Micromonosporaceae</taxon>
        <taxon>Paractinoplanes</taxon>
    </lineage>
</organism>